<evidence type="ECO:0000259" key="3">
    <source>
        <dbReference type="PROSITE" id="PS51704"/>
    </source>
</evidence>
<feature type="signal peptide" evidence="2">
    <location>
        <begin position="1"/>
        <end position="23"/>
    </location>
</feature>
<dbReference type="InterPro" id="IPR030395">
    <property type="entry name" value="GP_PDE_dom"/>
</dbReference>
<dbReference type="GO" id="GO:0008081">
    <property type="term" value="F:phosphoric diester hydrolase activity"/>
    <property type="evidence" value="ECO:0007669"/>
    <property type="project" value="InterPro"/>
</dbReference>
<protein>
    <submittedName>
        <fullName evidence="5">Glycerophosphodiester phosphodiesterase family protein</fullName>
    </submittedName>
    <submittedName>
        <fullName evidence="4">Glycerophosphoryl diester phosphodiesterase</fullName>
    </submittedName>
</protein>
<dbReference type="EMBL" id="VIWW01000001">
    <property type="protein sequence ID" value="TWG02396.1"/>
    <property type="molecule type" value="Genomic_DNA"/>
</dbReference>
<evidence type="ECO:0000313" key="7">
    <source>
        <dbReference type="Proteomes" id="UP001330827"/>
    </source>
</evidence>
<proteinExistence type="predicted"/>
<dbReference type="PANTHER" id="PTHR46211:SF1">
    <property type="entry name" value="GLYCEROPHOSPHODIESTER PHOSPHODIESTERASE, CYTOPLASMIC"/>
    <property type="match status" value="1"/>
</dbReference>
<dbReference type="InterPro" id="IPR017946">
    <property type="entry name" value="PLC-like_Pdiesterase_TIM-brl"/>
</dbReference>
<keyword evidence="2" id="KW-0732">Signal</keyword>
<dbReference type="RefSeq" id="WP_244318125.1">
    <property type="nucleotide sequence ID" value="NZ_CP109114.1"/>
</dbReference>
<dbReference type="EMBL" id="CP109114">
    <property type="protein sequence ID" value="WSC16438.1"/>
    <property type="molecule type" value="Genomic_DNA"/>
</dbReference>
<organism evidence="4 6">
    <name type="scientific">Streptomyces brevispora</name>
    <dbReference type="NCBI Taxonomy" id="887462"/>
    <lineage>
        <taxon>Bacteria</taxon>
        <taxon>Bacillati</taxon>
        <taxon>Actinomycetota</taxon>
        <taxon>Actinomycetes</taxon>
        <taxon>Kitasatosporales</taxon>
        <taxon>Streptomycetaceae</taxon>
        <taxon>Streptomyces</taxon>
    </lineage>
</organism>
<feature type="domain" description="GP-PDE" evidence="3">
    <location>
        <begin position="73"/>
        <end position="326"/>
    </location>
</feature>
<dbReference type="SUPFAM" id="SSF51695">
    <property type="entry name" value="PLC-like phosphodiesterases"/>
    <property type="match status" value="1"/>
</dbReference>
<dbReference type="Proteomes" id="UP000318186">
    <property type="component" value="Unassembled WGS sequence"/>
</dbReference>
<feature type="chain" id="PRO_5038730364" evidence="2">
    <location>
        <begin position="24"/>
        <end position="345"/>
    </location>
</feature>
<evidence type="ECO:0000256" key="2">
    <source>
        <dbReference type="SAM" id="SignalP"/>
    </source>
</evidence>
<dbReference type="Proteomes" id="UP001330827">
    <property type="component" value="Chromosome"/>
</dbReference>
<feature type="region of interest" description="Disordered" evidence="1">
    <location>
        <begin position="48"/>
        <end position="68"/>
    </location>
</feature>
<dbReference type="Gene3D" id="3.20.20.190">
    <property type="entry name" value="Phosphatidylinositol (PI) phosphodiesterase"/>
    <property type="match status" value="1"/>
</dbReference>
<evidence type="ECO:0000313" key="5">
    <source>
        <dbReference type="EMBL" id="WSC16438.1"/>
    </source>
</evidence>
<dbReference type="PROSITE" id="PS51704">
    <property type="entry name" value="GP_PDE"/>
    <property type="match status" value="1"/>
</dbReference>
<name>A0A561USQ9_9ACTN</name>
<reference evidence="5 7" key="2">
    <citation type="submission" date="2022-10" db="EMBL/GenBank/DDBJ databases">
        <title>The complete genomes of actinobacterial strains from the NBC collection.</title>
        <authorList>
            <person name="Joergensen T.S."/>
            <person name="Alvarez Arevalo M."/>
            <person name="Sterndorff E.B."/>
            <person name="Faurdal D."/>
            <person name="Vuksanovic O."/>
            <person name="Mourched A.-S."/>
            <person name="Charusanti P."/>
            <person name="Shaw S."/>
            <person name="Blin K."/>
            <person name="Weber T."/>
        </authorList>
    </citation>
    <scope>NUCLEOTIDE SEQUENCE [LARGE SCALE GENOMIC DNA]</scope>
    <source>
        <strain evidence="5 7">NBC 01769</strain>
    </source>
</reference>
<sequence>MYAGTATASVAAAALLGAGTFLMSNTGAPVTDATAAGHTVTVARSVTAGHTAPSTGGGIRTAGAPAPARTRDPLVISHRGASAYAPENTLAAVDRADALGFDWVENDVQLTKDGVLVVIHDTDLKRTTDAEAVFPGRAPWAVKDFTAAEIARLDAGSWFGAQYTGARVPTLRQYLERIGHNRQNLLLEIKSPEIYPGIERATLRVLRQEGWLDSSHVRDRLVIQSFGANSLRTVHKERPDVVTGLLGTPAVADLPSYAEFTDEINPSYTSASGTYVAAVHALKGPHHKRLRVNVWTVNNRAHALRVAGYGVDGIISNAPDVVRKATAIRAAVGAREAVGARRAVR</sequence>
<evidence type="ECO:0000256" key="1">
    <source>
        <dbReference type="SAM" id="MobiDB-lite"/>
    </source>
</evidence>
<evidence type="ECO:0000313" key="6">
    <source>
        <dbReference type="Proteomes" id="UP000318186"/>
    </source>
</evidence>
<dbReference type="GO" id="GO:0006629">
    <property type="term" value="P:lipid metabolic process"/>
    <property type="evidence" value="ECO:0007669"/>
    <property type="project" value="InterPro"/>
</dbReference>
<accession>A0A561USQ9</accession>
<evidence type="ECO:0000313" key="4">
    <source>
        <dbReference type="EMBL" id="TWG02396.1"/>
    </source>
</evidence>
<reference evidence="4 6" key="1">
    <citation type="submission" date="2019-06" db="EMBL/GenBank/DDBJ databases">
        <title>Sequencing the genomes of 1000 actinobacteria strains.</title>
        <authorList>
            <person name="Klenk H.-P."/>
        </authorList>
    </citation>
    <scope>NUCLEOTIDE SEQUENCE [LARGE SCALE GENOMIC DNA]</scope>
    <source>
        <strain evidence="4 6">DSM 42059</strain>
    </source>
</reference>
<dbReference type="PANTHER" id="PTHR46211">
    <property type="entry name" value="GLYCEROPHOSPHORYL DIESTER PHOSPHODIESTERASE"/>
    <property type="match status" value="1"/>
</dbReference>
<dbReference type="AlphaFoldDB" id="A0A561USQ9"/>
<gene>
    <name evidence="4" type="ORF">FHX80_11802</name>
    <name evidence="5" type="ORF">OIE64_28825</name>
</gene>
<dbReference type="Pfam" id="PF03009">
    <property type="entry name" value="GDPD"/>
    <property type="match status" value="1"/>
</dbReference>
<keyword evidence="7" id="KW-1185">Reference proteome</keyword>